<name>A0A108E649_9BURK</name>
<gene>
    <name evidence="1" type="ORF">WT83_29100</name>
</gene>
<sequence>MTEDTQMRTEKDVIDQTNALARKLYAIRGYEAPEGYRFDRATHPHEVEAWQGACAAQILLTETDPEDAFANLDE</sequence>
<proteinExistence type="predicted"/>
<accession>A0A108E649</accession>
<protein>
    <submittedName>
        <fullName evidence="1">Uncharacterized protein</fullName>
    </submittedName>
</protein>
<reference evidence="1 2" key="1">
    <citation type="submission" date="2015-11" db="EMBL/GenBank/DDBJ databases">
        <title>Expanding the genomic diversity of Burkholderia species for the development of highly accurate diagnostics.</title>
        <authorList>
            <person name="Sahl J."/>
            <person name="Keim P."/>
            <person name="Wagner D."/>
        </authorList>
    </citation>
    <scope>NUCLEOTIDE SEQUENCE [LARGE SCALE GENOMIC DNA]</scope>
    <source>
        <strain evidence="1 2">MSMB793WGS</strain>
    </source>
</reference>
<dbReference type="AlphaFoldDB" id="A0A108E649"/>
<dbReference type="EMBL" id="LPLZ01000082">
    <property type="protein sequence ID" value="KWN05413.1"/>
    <property type="molecule type" value="Genomic_DNA"/>
</dbReference>
<evidence type="ECO:0000313" key="1">
    <source>
        <dbReference type="EMBL" id="KWN05413.1"/>
    </source>
</evidence>
<comment type="caution">
    <text evidence="1">The sequence shown here is derived from an EMBL/GenBank/DDBJ whole genome shotgun (WGS) entry which is preliminary data.</text>
</comment>
<dbReference type="Proteomes" id="UP000068016">
    <property type="component" value="Unassembled WGS sequence"/>
</dbReference>
<organism evidence="1 2">
    <name type="scientific">Burkholderia territorii</name>
    <dbReference type="NCBI Taxonomy" id="1503055"/>
    <lineage>
        <taxon>Bacteria</taxon>
        <taxon>Pseudomonadati</taxon>
        <taxon>Pseudomonadota</taxon>
        <taxon>Betaproteobacteria</taxon>
        <taxon>Burkholderiales</taxon>
        <taxon>Burkholderiaceae</taxon>
        <taxon>Burkholderia</taxon>
        <taxon>Burkholderia cepacia complex</taxon>
    </lineage>
</organism>
<evidence type="ECO:0000313" key="2">
    <source>
        <dbReference type="Proteomes" id="UP000068016"/>
    </source>
</evidence>